<evidence type="ECO:0000313" key="1">
    <source>
        <dbReference type="EMBL" id="KAJ8637081.1"/>
    </source>
</evidence>
<organism evidence="1 2">
    <name type="scientific">Persea americana</name>
    <name type="common">Avocado</name>
    <dbReference type="NCBI Taxonomy" id="3435"/>
    <lineage>
        <taxon>Eukaryota</taxon>
        <taxon>Viridiplantae</taxon>
        <taxon>Streptophyta</taxon>
        <taxon>Embryophyta</taxon>
        <taxon>Tracheophyta</taxon>
        <taxon>Spermatophyta</taxon>
        <taxon>Magnoliopsida</taxon>
        <taxon>Magnoliidae</taxon>
        <taxon>Laurales</taxon>
        <taxon>Lauraceae</taxon>
        <taxon>Persea</taxon>
    </lineage>
</organism>
<proteinExistence type="predicted"/>
<sequence length="361" mass="39828">MGDLLMAYLQAVFDFSNRMGQFHLTGHRIGHRPLLMEGKITHPSPRGSRSGRILLAFASIGKPLRLDEITAKKRMFSFARGQVLLDVASFSPRTLTVELEGEDSIKVEVQCESIPCSECLSTGHLPTKCPYRKKPGLMNTPSQAAVLIAPSTPKVRGSEVEASFQAPPDIVAFTSTNSRDSGPAQVIEAHHKKLATQNSQERFTLGGSACHRTILELCFSFSSCQTGSKLLKEVPRIGSPLPWLFRVRAVVFFSSPYRKVPSFSYCSQLNLFVSKPSLLKARMAFMSAAKACFTPLQIGPGRGQFGFRLRPREGRSFLFAVGALLLRQECAFSGCFQSFQLKWSSLRPPVFWFPVSAVDGS</sequence>
<protein>
    <submittedName>
        <fullName evidence="1">Uncharacterized protein</fullName>
    </submittedName>
</protein>
<name>A0ACC2LUR5_PERAE</name>
<dbReference type="EMBL" id="CM056811">
    <property type="protein sequence ID" value="KAJ8637081.1"/>
    <property type="molecule type" value="Genomic_DNA"/>
</dbReference>
<reference evidence="1 2" key="1">
    <citation type="journal article" date="2022" name="Hortic Res">
        <title>A haplotype resolved chromosomal level avocado genome allows analysis of novel avocado genes.</title>
        <authorList>
            <person name="Nath O."/>
            <person name="Fletcher S.J."/>
            <person name="Hayward A."/>
            <person name="Shaw L.M."/>
            <person name="Masouleh A.K."/>
            <person name="Furtado A."/>
            <person name="Henry R.J."/>
            <person name="Mitter N."/>
        </authorList>
    </citation>
    <scope>NUCLEOTIDE SEQUENCE [LARGE SCALE GENOMIC DNA]</scope>
    <source>
        <strain evidence="2">cv. Hass</strain>
    </source>
</reference>
<accession>A0ACC2LUR5</accession>
<evidence type="ECO:0000313" key="2">
    <source>
        <dbReference type="Proteomes" id="UP001234297"/>
    </source>
</evidence>
<dbReference type="Proteomes" id="UP001234297">
    <property type="component" value="Chromosome 3"/>
</dbReference>
<comment type="caution">
    <text evidence="1">The sequence shown here is derived from an EMBL/GenBank/DDBJ whole genome shotgun (WGS) entry which is preliminary data.</text>
</comment>
<keyword evidence="2" id="KW-1185">Reference proteome</keyword>
<gene>
    <name evidence="1" type="ORF">MRB53_011348</name>
</gene>